<evidence type="ECO:0000256" key="1">
    <source>
        <dbReference type="ARBA" id="ARBA00004418"/>
    </source>
</evidence>
<dbReference type="OrthoDB" id="5897001at2"/>
<dbReference type="STRING" id="721133.SAMN05216176_105149"/>
<sequence length="424" mass="46533">MTKLFRRGCCATALATFMAATAIVPAFADTTLKFISWQVDDGGLGEWWKGAIAAFEESHPGVKIEFTKVERGAYSDTMTTLFAGGQPPQIVHLASFEYQTFAENGWLENLGPWLEKDGVDMTGWAGQDKCVWNGDTACVMLSYFGFIMAYNKRILEEAGLAVPTNWEEFLDVARKTTVDLNGDGLVDQYGTGHETKGGAGQYLTEMLSYLLDVGAYWTDKEGKITIDTPQMVEGLTRWKTVVKEGLTPIDMGAGEIRKLFSDGKIALRLDGPWLYGTMVQGAAADETVVAEPPFHPPLGGSSNVIAMPSEIPDEEKQLVWDFIKLVMSPEWQSKYATVGKNTPPSPKADVSGVEADVPHFDLLLKTMNEASAAGVDRIPTGLELQYNEFGKMVQEEVQRMLIEDLDPADVVKTMQQKAEAIQNG</sequence>
<dbReference type="AlphaFoldDB" id="K2N6M6"/>
<dbReference type="InterPro" id="IPR050490">
    <property type="entry name" value="Bact_solute-bd_prot1"/>
</dbReference>
<organism evidence="5 6">
    <name type="scientific">Nitratireductor indicus C115</name>
    <dbReference type="NCBI Taxonomy" id="1231190"/>
    <lineage>
        <taxon>Bacteria</taxon>
        <taxon>Pseudomonadati</taxon>
        <taxon>Pseudomonadota</taxon>
        <taxon>Alphaproteobacteria</taxon>
        <taxon>Hyphomicrobiales</taxon>
        <taxon>Phyllobacteriaceae</taxon>
        <taxon>Nitratireductor</taxon>
    </lineage>
</organism>
<comment type="similarity">
    <text evidence="2">Belongs to the bacterial solute-binding protein 1 family.</text>
</comment>
<dbReference type="Proteomes" id="UP000007374">
    <property type="component" value="Unassembled WGS sequence"/>
</dbReference>
<dbReference type="Pfam" id="PF01547">
    <property type="entry name" value="SBP_bac_1"/>
    <property type="match status" value="1"/>
</dbReference>
<name>K2N6M6_9HYPH</name>
<dbReference type="PANTHER" id="PTHR43649">
    <property type="entry name" value="ARABINOSE-BINDING PROTEIN-RELATED"/>
    <property type="match status" value="1"/>
</dbReference>
<evidence type="ECO:0000313" key="5">
    <source>
        <dbReference type="EMBL" id="EKF43113.1"/>
    </source>
</evidence>
<feature type="signal peptide" evidence="4">
    <location>
        <begin position="1"/>
        <end position="28"/>
    </location>
</feature>
<accession>K2N6M6</accession>
<dbReference type="EMBL" id="AMSI01000004">
    <property type="protein sequence ID" value="EKF43113.1"/>
    <property type="molecule type" value="Genomic_DNA"/>
</dbReference>
<keyword evidence="3" id="KW-0574">Periplasm</keyword>
<dbReference type="CDD" id="cd13585">
    <property type="entry name" value="PBP2_TMBP_like"/>
    <property type="match status" value="1"/>
</dbReference>
<dbReference type="PATRIC" id="fig|1231190.3.peg.1520"/>
<dbReference type="InterPro" id="IPR006059">
    <property type="entry name" value="SBP"/>
</dbReference>
<dbReference type="SUPFAM" id="SSF53850">
    <property type="entry name" value="Periplasmic binding protein-like II"/>
    <property type="match status" value="1"/>
</dbReference>
<evidence type="ECO:0000256" key="3">
    <source>
        <dbReference type="ARBA" id="ARBA00022764"/>
    </source>
</evidence>
<evidence type="ECO:0000256" key="2">
    <source>
        <dbReference type="ARBA" id="ARBA00008520"/>
    </source>
</evidence>
<dbReference type="Gene3D" id="3.40.190.10">
    <property type="entry name" value="Periplasmic binding protein-like II"/>
    <property type="match status" value="1"/>
</dbReference>
<proteinExistence type="inferred from homology"/>
<gene>
    <name evidence="5" type="ORF">NA8A_07249</name>
</gene>
<evidence type="ECO:0000256" key="4">
    <source>
        <dbReference type="SAM" id="SignalP"/>
    </source>
</evidence>
<dbReference type="RefSeq" id="WP_009756267.1">
    <property type="nucleotide sequence ID" value="NZ_AMSI01000004.1"/>
</dbReference>
<dbReference type="GO" id="GO:0042597">
    <property type="term" value="C:periplasmic space"/>
    <property type="evidence" value="ECO:0007669"/>
    <property type="project" value="UniProtKB-SubCell"/>
</dbReference>
<evidence type="ECO:0000313" key="6">
    <source>
        <dbReference type="Proteomes" id="UP000007374"/>
    </source>
</evidence>
<comment type="subcellular location">
    <subcellularLocation>
        <location evidence="1">Periplasm</location>
    </subcellularLocation>
</comment>
<keyword evidence="6" id="KW-1185">Reference proteome</keyword>
<comment type="caution">
    <text evidence="5">The sequence shown here is derived from an EMBL/GenBank/DDBJ whole genome shotgun (WGS) entry which is preliminary data.</text>
</comment>
<dbReference type="PANTHER" id="PTHR43649:SF12">
    <property type="entry name" value="DIACETYLCHITOBIOSE BINDING PROTEIN DASA"/>
    <property type="match status" value="1"/>
</dbReference>
<keyword evidence="4" id="KW-0732">Signal</keyword>
<dbReference type="eggNOG" id="COG1653">
    <property type="taxonomic scope" value="Bacteria"/>
</dbReference>
<feature type="chain" id="PRO_5003865163" evidence="4">
    <location>
        <begin position="29"/>
        <end position="424"/>
    </location>
</feature>
<protein>
    <submittedName>
        <fullName evidence="5">ABC transporter substrate binding protein (Sugar)</fullName>
    </submittedName>
</protein>
<reference evidence="5 6" key="1">
    <citation type="journal article" date="2012" name="J. Bacteriol.">
        <title>Genome Sequence of Nitratireductor indicus Type Strain C115.</title>
        <authorList>
            <person name="Lai Q."/>
            <person name="Li G."/>
            <person name="Yu Z."/>
            <person name="Shao Z."/>
        </authorList>
    </citation>
    <scope>NUCLEOTIDE SEQUENCE [LARGE SCALE GENOMIC DNA]</scope>
    <source>
        <strain evidence="5 6">C115</strain>
    </source>
</reference>